<reference evidence="5" key="1">
    <citation type="submission" date="2018-06" db="EMBL/GenBank/DDBJ databases">
        <authorList>
            <person name="Zhirakovskaya E."/>
        </authorList>
    </citation>
    <scope>NUCLEOTIDE SEQUENCE</scope>
</reference>
<dbReference type="GO" id="GO:0005829">
    <property type="term" value="C:cytosol"/>
    <property type="evidence" value="ECO:0007669"/>
    <property type="project" value="TreeGrafter"/>
</dbReference>
<dbReference type="PANTHER" id="PTHR48111:SF40">
    <property type="entry name" value="PHOSPHATE REGULON TRANSCRIPTIONAL REGULATORY PROTEIN PHOB"/>
    <property type="match status" value="1"/>
</dbReference>
<protein>
    <submittedName>
        <fullName evidence="5">Phosphate regulon transcriptional regulatory protein PhoB (SphR)</fullName>
    </submittedName>
</protein>
<gene>
    <name evidence="5" type="ORF">MNBD_CHLOROFLEXI01-942</name>
</gene>
<evidence type="ECO:0000256" key="2">
    <source>
        <dbReference type="ARBA" id="ARBA00023012"/>
    </source>
</evidence>
<name>A0A3B0UYZ6_9ZZZZ</name>
<dbReference type="GO" id="GO:0000976">
    <property type="term" value="F:transcription cis-regulatory region binding"/>
    <property type="evidence" value="ECO:0007669"/>
    <property type="project" value="TreeGrafter"/>
</dbReference>
<dbReference type="GO" id="GO:0032993">
    <property type="term" value="C:protein-DNA complex"/>
    <property type="evidence" value="ECO:0007669"/>
    <property type="project" value="TreeGrafter"/>
</dbReference>
<proteinExistence type="predicted"/>
<organism evidence="5">
    <name type="scientific">hydrothermal vent metagenome</name>
    <dbReference type="NCBI Taxonomy" id="652676"/>
    <lineage>
        <taxon>unclassified sequences</taxon>
        <taxon>metagenomes</taxon>
        <taxon>ecological metagenomes</taxon>
    </lineage>
</organism>
<accession>A0A3B0UYZ6</accession>
<keyword evidence="2" id="KW-0902">Two-component regulatory system</keyword>
<evidence type="ECO:0000256" key="1">
    <source>
        <dbReference type="ARBA" id="ARBA00022553"/>
    </source>
</evidence>
<evidence type="ECO:0000313" key="5">
    <source>
        <dbReference type="EMBL" id="VAW33373.1"/>
    </source>
</evidence>
<dbReference type="SMART" id="SM00862">
    <property type="entry name" value="Trans_reg_C"/>
    <property type="match status" value="1"/>
</dbReference>
<evidence type="ECO:0000256" key="3">
    <source>
        <dbReference type="ARBA" id="ARBA00023125"/>
    </source>
</evidence>
<dbReference type="GO" id="GO:0000156">
    <property type="term" value="F:phosphorelay response regulator activity"/>
    <property type="evidence" value="ECO:0007669"/>
    <property type="project" value="TreeGrafter"/>
</dbReference>
<dbReference type="InterPro" id="IPR039420">
    <property type="entry name" value="WalR-like"/>
</dbReference>
<dbReference type="PANTHER" id="PTHR48111">
    <property type="entry name" value="REGULATOR OF RPOS"/>
    <property type="match status" value="1"/>
</dbReference>
<sequence>MQAIVISENGEEREFLSYVLRHAGLSITPIAAVKTMASSQLKQPVDIIVLSAKSNTAPTSHAFAGTGSSRGQAASDDVVAIRALSQAPLLLLQEGLTEDQTCDLLDAGVDLILKRPYSPRILTRYIKIFLRRAGTVPASILTSIQTDSIRLDPSTRMVTLVGKEPQTLTPLEFRLLYMLMTNPDQVIPLDVIIERVWGYNGEGNRELVRGLVRRLRRKIEPDPDQAHFIHNHPGVGYRFSA</sequence>
<dbReference type="Pfam" id="PF00486">
    <property type="entry name" value="Trans_reg_C"/>
    <property type="match status" value="1"/>
</dbReference>
<dbReference type="Gene3D" id="1.10.10.10">
    <property type="entry name" value="Winged helix-like DNA-binding domain superfamily/Winged helix DNA-binding domain"/>
    <property type="match status" value="1"/>
</dbReference>
<dbReference type="AlphaFoldDB" id="A0A3B0UYZ6"/>
<dbReference type="CDD" id="cd00383">
    <property type="entry name" value="trans_reg_C"/>
    <property type="match status" value="1"/>
</dbReference>
<dbReference type="InterPro" id="IPR036388">
    <property type="entry name" value="WH-like_DNA-bd_sf"/>
</dbReference>
<dbReference type="InterPro" id="IPR016032">
    <property type="entry name" value="Sig_transdc_resp-reg_C-effctor"/>
</dbReference>
<feature type="domain" description="OmpR/PhoB-type" evidence="4">
    <location>
        <begin position="141"/>
        <end position="241"/>
    </location>
</feature>
<dbReference type="EMBL" id="UOEU01000445">
    <property type="protein sequence ID" value="VAW33373.1"/>
    <property type="molecule type" value="Genomic_DNA"/>
</dbReference>
<dbReference type="GO" id="GO:0006355">
    <property type="term" value="P:regulation of DNA-templated transcription"/>
    <property type="evidence" value="ECO:0007669"/>
    <property type="project" value="InterPro"/>
</dbReference>
<dbReference type="SUPFAM" id="SSF46894">
    <property type="entry name" value="C-terminal effector domain of the bipartite response regulators"/>
    <property type="match status" value="1"/>
</dbReference>
<keyword evidence="3" id="KW-0238">DNA-binding</keyword>
<dbReference type="InterPro" id="IPR001867">
    <property type="entry name" value="OmpR/PhoB-type_DNA-bd"/>
</dbReference>
<evidence type="ECO:0000259" key="4">
    <source>
        <dbReference type="PROSITE" id="PS51755"/>
    </source>
</evidence>
<keyword evidence="1" id="KW-0597">Phosphoprotein</keyword>
<dbReference type="PROSITE" id="PS51755">
    <property type="entry name" value="OMPR_PHOB"/>
    <property type="match status" value="1"/>
</dbReference>